<dbReference type="AlphaFoldDB" id="A0A9X4QKM2"/>
<evidence type="ECO:0000256" key="6">
    <source>
        <dbReference type="ARBA" id="ARBA00023056"/>
    </source>
</evidence>
<dbReference type="InterPro" id="IPR001296">
    <property type="entry name" value="Glyco_trans_1"/>
</dbReference>
<organism evidence="10 11">
    <name type="scientific">Cohnella ginsengisoli</name>
    <dbReference type="NCBI Taxonomy" id="425004"/>
    <lineage>
        <taxon>Bacteria</taxon>
        <taxon>Bacillati</taxon>
        <taxon>Bacillota</taxon>
        <taxon>Bacilli</taxon>
        <taxon>Bacillales</taxon>
        <taxon>Paenibacillaceae</taxon>
        <taxon>Cohnella</taxon>
    </lineage>
</organism>
<evidence type="ECO:0000256" key="3">
    <source>
        <dbReference type="ARBA" id="ARBA00010281"/>
    </source>
</evidence>
<evidence type="ECO:0000259" key="9">
    <source>
        <dbReference type="Pfam" id="PF08323"/>
    </source>
</evidence>
<comment type="pathway">
    <text evidence="7">Glycan biosynthesis; glycogen biosynthesis.</text>
</comment>
<keyword evidence="4 7" id="KW-0328">Glycosyltransferase</keyword>
<protein>
    <recommendedName>
        <fullName evidence="7">Glycogen synthase</fullName>
        <ecNumber evidence="7">2.4.1.21</ecNumber>
    </recommendedName>
    <alternativeName>
        <fullName evidence="7">Starch [bacterial glycogen] synthase</fullName>
    </alternativeName>
</protein>
<dbReference type="RefSeq" id="WP_277563708.1">
    <property type="nucleotide sequence ID" value="NZ_JAPDHZ010000002.1"/>
</dbReference>
<proteinExistence type="inferred from homology"/>
<keyword evidence="6 7" id="KW-0320">Glycogen biosynthesis</keyword>
<dbReference type="HAMAP" id="MF_00484">
    <property type="entry name" value="Glycogen_synth"/>
    <property type="match status" value="1"/>
</dbReference>
<dbReference type="EMBL" id="JAPDHZ010000002">
    <property type="protein sequence ID" value="MDG0789813.1"/>
    <property type="molecule type" value="Genomic_DNA"/>
</dbReference>
<feature type="binding site" evidence="7">
    <location>
        <position position="15"/>
    </location>
    <ligand>
        <name>ADP-alpha-D-glucose</name>
        <dbReference type="ChEBI" id="CHEBI:57498"/>
    </ligand>
</feature>
<dbReference type="Gene3D" id="3.40.50.2000">
    <property type="entry name" value="Glycogen Phosphorylase B"/>
    <property type="match status" value="2"/>
</dbReference>
<evidence type="ECO:0000256" key="2">
    <source>
        <dbReference type="ARBA" id="ARBA00002764"/>
    </source>
</evidence>
<dbReference type="SUPFAM" id="SSF53756">
    <property type="entry name" value="UDP-Glycosyltransferase/glycogen phosphorylase"/>
    <property type="match status" value="1"/>
</dbReference>
<evidence type="ECO:0000259" key="8">
    <source>
        <dbReference type="Pfam" id="PF00534"/>
    </source>
</evidence>
<dbReference type="GO" id="GO:0004373">
    <property type="term" value="F:alpha-1,4-glucan glucosyltransferase (UDP-glucose donor) activity"/>
    <property type="evidence" value="ECO:0007669"/>
    <property type="project" value="InterPro"/>
</dbReference>
<keyword evidence="5 7" id="KW-0808">Transferase</keyword>
<comment type="catalytic activity">
    <reaction evidence="1 7">
        <text>[(1-&gt;4)-alpha-D-glucosyl](n) + ADP-alpha-D-glucose = [(1-&gt;4)-alpha-D-glucosyl](n+1) + ADP + H(+)</text>
        <dbReference type="Rhea" id="RHEA:18189"/>
        <dbReference type="Rhea" id="RHEA-COMP:9584"/>
        <dbReference type="Rhea" id="RHEA-COMP:9587"/>
        <dbReference type="ChEBI" id="CHEBI:15378"/>
        <dbReference type="ChEBI" id="CHEBI:15444"/>
        <dbReference type="ChEBI" id="CHEBI:57498"/>
        <dbReference type="ChEBI" id="CHEBI:456216"/>
        <dbReference type="EC" id="2.4.1.21"/>
    </reaction>
</comment>
<evidence type="ECO:0000313" key="10">
    <source>
        <dbReference type="EMBL" id="MDG0789813.1"/>
    </source>
</evidence>
<evidence type="ECO:0000256" key="7">
    <source>
        <dbReference type="HAMAP-Rule" id="MF_00484"/>
    </source>
</evidence>
<comment type="function">
    <text evidence="2 7">Synthesizes alpha-1,4-glucan chains using ADP-glucose.</text>
</comment>
<comment type="similarity">
    <text evidence="3 7">Belongs to the glycosyltransferase 1 family. Bacterial/plant glycogen synthase subfamily.</text>
</comment>
<dbReference type="GO" id="GO:0009011">
    <property type="term" value="F:alpha-1,4-glucan glucosyltransferase (ADP-glucose donor) activity"/>
    <property type="evidence" value="ECO:0007669"/>
    <property type="project" value="UniProtKB-UniRule"/>
</dbReference>
<dbReference type="Pfam" id="PF00534">
    <property type="entry name" value="Glycos_transf_1"/>
    <property type="match status" value="1"/>
</dbReference>
<dbReference type="Proteomes" id="UP001153387">
    <property type="component" value="Unassembled WGS sequence"/>
</dbReference>
<dbReference type="InterPro" id="IPR013534">
    <property type="entry name" value="Starch_synth_cat_dom"/>
</dbReference>
<dbReference type="Pfam" id="PF08323">
    <property type="entry name" value="Glyco_transf_5"/>
    <property type="match status" value="1"/>
</dbReference>
<dbReference type="PANTHER" id="PTHR45825:SF11">
    <property type="entry name" value="ALPHA AMYLASE DOMAIN-CONTAINING PROTEIN"/>
    <property type="match status" value="1"/>
</dbReference>
<feature type="domain" description="Starch synthase catalytic" evidence="9">
    <location>
        <begin position="2"/>
        <end position="237"/>
    </location>
</feature>
<sequence>MNVWFVASEGVPLVKTGGLADVIGALPKALGGRGIEVTVVLPKYGSIPDAYLEDAAFKGYYYITMGWRREYCGLYEVMADGVRFLLIDNEFYFRRESPYGYGDDAERFVFFSFAAVEAMLREETLPDVVHCHDWQTGLVPFLLRTRYAYEPAVQRVRTVFTIHNLQYQGVFSRELLQDLLSVGDDAFTGDSLEFYGAASCMKAGLRFADKLTTVSPSYALEIQTAEYGEKLDGVLRQRAGDLVGILNGIDTQSYDSMTDSALHVRYRDSLAKKRQNKPALQRELGLAEDANAPLIGVVSRMVGQKGFDLILDSLPALMDEGAQLAVLGSGDPHFEHLLGEAIRRYPGQLAVWFGFNEGLARRIYASSDMFLMPSRFEPCGLSQLISLRYRTVPIVRETGGLKDTVEPFNEFAGTGTGFTFGPASAHDLIFTVRRALRFYREEPEAWKRIVNNGAKRDYGWGSSAKQYELLYRELVK</sequence>
<dbReference type="GO" id="GO:0005978">
    <property type="term" value="P:glycogen biosynthetic process"/>
    <property type="evidence" value="ECO:0007669"/>
    <property type="project" value="UniProtKB-UniRule"/>
</dbReference>
<keyword evidence="11" id="KW-1185">Reference proteome</keyword>
<evidence type="ECO:0000256" key="4">
    <source>
        <dbReference type="ARBA" id="ARBA00022676"/>
    </source>
</evidence>
<dbReference type="NCBIfam" id="NF001899">
    <property type="entry name" value="PRK00654.1-2"/>
    <property type="match status" value="1"/>
</dbReference>
<dbReference type="InterPro" id="IPR011835">
    <property type="entry name" value="GS/SS"/>
</dbReference>
<comment type="caution">
    <text evidence="10">The sequence shown here is derived from an EMBL/GenBank/DDBJ whole genome shotgun (WGS) entry which is preliminary data.</text>
</comment>
<evidence type="ECO:0000256" key="5">
    <source>
        <dbReference type="ARBA" id="ARBA00022679"/>
    </source>
</evidence>
<evidence type="ECO:0000313" key="11">
    <source>
        <dbReference type="Proteomes" id="UP001153387"/>
    </source>
</evidence>
<dbReference type="NCBIfam" id="TIGR02095">
    <property type="entry name" value="glgA"/>
    <property type="match status" value="1"/>
</dbReference>
<dbReference type="CDD" id="cd03791">
    <property type="entry name" value="GT5_Glycogen_synthase_DULL1-like"/>
    <property type="match status" value="1"/>
</dbReference>
<feature type="domain" description="Glycosyl transferase family 1" evidence="8">
    <location>
        <begin position="288"/>
        <end position="449"/>
    </location>
</feature>
<reference evidence="10 11" key="1">
    <citation type="submission" date="2022-10" db="EMBL/GenBank/DDBJ databases">
        <title>Comparative genomic analysis of Cohnella hashimotonis sp. nov., isolated from the International Space Station.</title>
        <authorList>
            <person name="Simpson A."/>
            <person name="Venkateswaran K."/>
        </authorList>
    </citation>
    <scope>NUCLEOTIDE SEQUENCE [LARGE SCALE GENOMIC DNA]</scope>
    <source>
        <strain evidence="10 11">DSM 18997</strain>
    </source>
</reference>
<dbReference type="PANTHER" id="PTHR45825">
    <property type="entry name" value="GRANULE-BOUND STARCH SYNTHASE 1, CHLOROPLASTIC/AMYLOPLASTIC"/>
    <property type="match status" value="1"/>
</dbReference>
<gene>
    <name evidence="7 10" type="primary">glgA</name>
    <name evidence="10" type="ORF">OMP38_02355</name>
</gene>
<name>A0A9X4QKM2_9BACL</name>
<accession>A0A9X4QKM2</accession>
<evidence type="ECO:0000256" key="1">
    <source>
        <dbReference type="ARBA" id="ARBA00001478"/>
    </source>
</evidence>
<dbReference type="EC" id="2.4.1.21" evidence="7"/>
<dbReference type="NCBIfam" id="NF001898">
    <property type="entry name" value="PRK00654.1-1"/>
    <property type="match status" value="1"/>
</dbReference>